<sequence length="215" mass="22304">MHEATGAQGCSGVLGLPSRQATATFPFMGLLLPLLVARLGPSLACVQVALLAFVLYWASVVDVLVRRIPDLAIMAALAIWVAGLVISWPLGRPLGWELPRAVVGSFGIVVPALLASLFVSRASGRPGLGGGDLKLFLVVGLYFGLHWGAAVVVTSCLLGLLQEMLRVVWERSRVSGASGHGSGRSPWEPGTFPLCPAVSCATVIVALVGGAEVLS</sequence>
<comment type="similarity">
    <text evidence="1">Belongs to the peptidase A24 family.</text>
</comment>
<keyword evidence="2" id="KW-0472">Membrane</keyword>
<keyword evidence="4" id="KW-0378">Hydrolase</keyword>
<proteinExistence type="inferred from homology"/>
<dbReference type="Pfam" id="PF01478">
    <property type="entry name" value="Peptidase_A24"/>
    <property type="match status" value="1"/>
</dbReference>
<evidence type="ECO:0000259" key="3">
    <source>
        <dbReference type="Pfam" id="PF01478"/>
    </source>
</evidence>
<feature type="transmembrane region" description="Helical" evidence="2">
    <location>
        <begin position="71"/>
        <end position="90"/>
    </location>
</feature>
<name>A0ABU7R7Q6_9ACTN</name>
<dbReference type="EMBL" id="JAZGJQ010000001">
    <property type="protein sequence ID" value="MEE6146628.1"/>
    <property type="molecule type" value="Genomic_DNA"/>
</dbReference>
<evidence type="ECO:0000256" key="1">
    <source>
        <dbReference type="ARBA" id="ARBA00005801"/>
    </source>
</evidence>
<dbReference type="PANTHER" id="PTHR30487">
    <property type="entry name" value="TYPE 4 PREPILIN-LIKE PROTEINS LEADER PEPTIDE-PROCESSING ENZYME"/>
    <property type="match status" value="1"/>
</dbReference>
<dbReference type="InterPro" id="IPR050882">
    <property type="entry name" value="Prepilin_peptidase/N-MTase"/>
</dbReference>
<keyword evidence="5" id="KW-1185">Reference proteome</keyword>
<keyword evidence="2" id="KW-1133">Transmembrane helix</keyword>
<protein>
    <submittedName>
        <fullName evidence="4">A24 family peptidase</fullName>
        <ecNumber evidence="4">3.4.23.-</ecNumber>
    </submittedName>
</protein>
<dbReference type="PANTHER" id="PTHR30487:SF0">
    <property type="entry name" value="PREPILIN LEADER PEPTIDASE_N-METHYLTRANSFERASE-RELATED"/>
    <property type="match status" value="1"/>
</dbReference>
<keyword evidence="2" id="KW-0812">Transmembrane</keyword>
<dbReference type="GO" id="GO:0016787">
    <property type="term" value="F:hydrolase activity"/>
    <property type="evidence" value="ECO:0007669"/>
    <property type="project" value="UniProtKB-KW"/>
</dbReference>
<gene>
    <name evidence="4" type="ORF">VXJ25_01255</name>
</gene>
<reference evidence="4 5" key="1">
    <citation type="submission" date="2024-01" db="EMBL/GenBank/DDBJ databases">
        <title>Description of Olsenella sp. nov., isolated from pig feces.</title>
        <authorList>
            <person name="Chang Y.-H."/>
        </authorList>
    </citation>
    <scope>NUCLEOTIDE SEQUENCE [LARGE SCALE GENOMIC DNA]</scope>
    <source>
        <strain evidence="4 5">YH-ols2223</strain>
    </source>
</reference>
<feature type="domain" description="Prepilin type IV endopeptidase peptidase" evidence="3">
    <location>
        <begin position="50"/>
        <end position="161"/>
    </location>
</feature>
<dbReference type="InterPro" id="IPR000045">
    <property type="entry name" value="Prepilin_IV_endopep_pep"/>
</dbReference>
<accession>A0ABU7R7Q6</accession>
<evidence type="ECO:0000313" key="5">
    <source>
        <dbReference type="Proteomes" id="UP001332931"/>
    </source>
</evidence>
<dbReference type="Proteomes" id="UP001332931">
    <property type="component" value="Unassembled WGS sequence"/>
</dbReference>
<organism evidence="4 5">
    <name type="scientific">Olsenella absiana</name>
    <dbReference type="NCBI Taxonomy" id="3115222"/>
    <lineage>
        <taxon>Bacteria</taxon>
        <taxon>Bacillati</taxon>
        <taxon>Actinomycetota</taxon>
        <taxon>Coriobacteriia</taxon>
        <taxon>Coriobacteriales</taxon>
        <taxon>Atopobiaceae</taxon>
        <taxon>Olsenella</taxon>
    </lineage>
</organism>
<feature type="transmembrane region" description="Helical" evidence="2">
    <location>
        <begin position="35"/>
        <end position="59"/>
    </location>
</feature>
<dbReference type="Gene3D" id="1.20.120.1220">
    <property type="match status" value="1"/>
</dbReference>
<feature type="transmembrane region" description="Helical" evidence="2">
    <location>
        <begin position="135"/>
        <end position="161"/>
    </location>
</feature>
<dbReference type="EC" id="3.4.23.-" evidence="4"/>
<evidence type="ECO:0000313" key="4">
    <source>
        <dbReference type="EMBL" id="MEE6146628.1"/>
    </source>
</evidence>
<comment type="caution">
    <text evidence="4">The sequence shown here is derived from an EMBL/GenBank/DDBJ whole genome shotgun (WGS) entry which is preliminary data.</text>
</comment>
<evidence type="ECO:0000256" key="2">
    <source>
        <dbReference type="SAM" id="Phobius"/>
    </source>
</evidence>
<feature type="transmembrane region" description="Helical" evidence="2">
    <location>
        <begin position="102"/>
        <end position="123"/>
    </location>
</feature>